<feature type="compositionally biased region" description="Polar residues" evidence="1">
    <location>
        <begin position="171"/>
        <end position="182"/>
    </location>
</feature>
<keyword evidence="3" id="KW-1185">Reference proteome</keyword>
<feature type="region of interest" description="Disordered" evidence="1">
    <location>
        <begin position="162"/>
        <end position="182"/>
    </location>
</feature>
<dbReference type="EMBL" id="CAAALY010260732">
    <property type="protein sequence ID" value="VEL39288.1"/>
    <property type="molecule type" value="Genomic_DNA"/>
</dbReference>
<protein>
    <submittedName>
        <fullName evidence="2">Uncharacterized protein</fullName>
    </submittedName>
</protein>
<comment type="caution">
    <text evidence="2">The sequence shown here is derived from an EMBL/GenBank/DDBJ whole genome shotgun (WGS) entry which is preliminary data.</text>
</comment>
<sequence>MVNDKWLARKQFQLTVDDSISVALPLSRSLHGLLLCDRLHMCLHVPICVCVCACCVQPASVPVPCSLLLSLHLTLPIQPLTHPPIPPSIHLVVGFLPCQRLLMAVMAPLAARLPDVRLRWHHASSEGADGKSSSAAPGDRVFSTFGGFETSQHLSVTPHLLRPGDCPFRSPTPSRLSASADR</sequence>
<reference evidence="2" key="1">
    <citation type="submission" date="2018-11" db="EMBL/GenBank/DDBJ databases">
        <authorList>
            <consortium name="Pathogen Informatics"/>
        </authorList>
    </citation>
    <scope>NUCLEOTIDE SEQUENCE</scope>
</reference>
<dbReference type="Proteomes" id="UP000784294">
    <property type="component" value="Unassembled WGS sequence"/>
</dbReference>
<evidence type="ECO:0000313" key="3">
    <source>
        <dbReference type="Proteomes" id="UP000784294"/>
    </source>
</evidence>
<evidence type="ECO:0000256" key="1">
    <source>
        <dbReference type="SAM" id="MobiDB-lite"/>
    </source>
</evidence>
<evidence type="ECO:0000313" key="2">
    <source>
        <dbReference type="EMBL" id="VEL39288.1"/>
    </source>
</evidence>
<gene>
    <name evidence="2" type="ORF">PXEA_LOCUS32728</name>
</gene>
<dbReference type="AlphaFoldDB" id="A0A448XL67"/>
<proteinExistence type="predicted"/>
<name>A0A448XL67_9PLAT</name>
<accession>A0A448XL67</accession>
<organism evidence="2 3">
    <name type="scientific">Protopolystoma xenopodis</name>
    <dbReference type="NCBI Taxonomy" id="117903"/>
    <lineage>
        <taxon>Eukaryota</taxon>
        <taxon>Metazoa</taxon>
        <taxon>Spiralia</taxon>
        <taxon>Lophotrochozoa</taxon>
        <taxon>Platyhelminthes</taxon>
        <taxon>Monogenea</taxon>
        <taxon>Polyopisthocotylea</taxon>
        <taxon>Polystomatidea</taxon>
        <taxon>Polystomatidae</taxon>
        <taxon>Protopolystoma</taxon>
    </lineage>
</organism>